<evidence type="ECO:0000256" key="1">
    <source>
        <dbReference type="SAM" id="MobiDB-lite"/>
    </source>
</evidence>
<feature type="non-terminal residue" evidence="2">
    <location>
        <position position="1"/>
    </location>
</feature>
<proteinExistence type="predicted"/>
<dbReference type="EMBL" id="CADCTQ010000385">
    <property type="protein sequence ID" value="CAA9291309.1"/>
    <property type="molecule type" value="Genomic_DNA"/>
</dbReference>
<organism evidence="2">
    <name type="scientific">uncultured Cytophagales bacterium</name>
    <dbReference type="NCBI Taxonomy" id="158755"/>
    <lineage>
        <taxon>Bacteria</taxon>
        <taxon>Pseudomonadati</taxon>
        <taxon>Bacteroidota</taxon>
        <taxon>Sphingobacteriia</taxon>
        <taxon>Sphingobacteriales</taxon>
        <taxon>environmental samples</taxon>
    </lineage>
</organism>
<sequence length="105" mass="11577">DPFLHCFLRGAPGQKEPAYAGAALRPGRRAGGNQNDHLADRQRPVPRAQPVGRVHHVYLQGRTVDVRGQYVLLDGGTGARIVHGQFGLLVPALFPLRKRRLEVEL</sequence>
<feature type="region of interest" description="Disordered" evidence="1">
    <location>
        <begin position="25"/>
        <end position="49"/>
    </location>
</feature>
<gene>
    <name evidence="2" type="ORF">AVDCRST_MAG56-4673</name>
</gene>
<protein>
    <submittedName>
        <fullName evidence="2">Uncharacterized protein</fullName>
    </submittedName>
</protein>
<accession>A0A6J4JZ23</accession>
<name>A0A6J4JZ23_9SPHI</name>
<evidence type="ECO:0000313" key="2">
    <source>
        <dbReference type="EMBL" id="CAA9291309.1"/>
    </source>
</evidence>
<reference evidence="2" key="1">
    <citation type="submission" date="2020-02" db="EMBL/GenBank/DDBJ databases">
        <authorList>
            <person name="Meier V. D."/>
        </authorList>
    </citation>
    <scope>NUCLEOTIDE SEQUENCE</scope>
    <source>
        <strain evidence="2">AVDCRST_MAG56</strain>
    </source>
</reference>
<dbReference type="AlphaFoldDB" id="A0A6J4JZ23"/>
<feature type="non-terminal residue" evidence="2">
    <location>
        <position position="105"/>
    </location>
</feature>